<accession>A0A644YZ30</accession>
<evidence type="ECO:0000256" key="1">
    <source>
        <dbReference type="ARBA" id="ARBA00004651"/>
    </source>
</evidence>
<dbReference type="GO" id="GO:0005886">
    <property type="term" value="C:plasma membrane"/>
    <property type="evidence" value="ECO:0007669"/>
    <property type="project" value="UniProtKB-SubCell"/>
</dbReference>
<dbReference type="Gene3D" id="1.10.3720.10">
    <property type="entry name" value="MetI-like"/>
    <property type="match status" value="1"/>
</dbReference>
<dbReference type="PROSITE" id="PS50928">
    <property type="entry name" value="ABC_TM1"/>
    <property type="match status" value="1"/>
</dbReference>
<evidence type="ECO:0000256" key="4">
    <source>
        <dbReference type="ARBA" id="ARBA00022692"/>
    </source>
</evidence>
<feature type="transmembrane region" description="Helical" evidence="7">
    <location>
        <begin position="129"/>
        <end position="153"/>
    </location>
</feature>
<dbReference type="Pfam" id="PF00528">
    <property type="entry name" value="BPD_transp_1"/>
    <property type="match status" value="1"/>
</dbReference>
<protein>
    <submittedName>
        <fullName evidence="9">Oligopeptide transport system permease protein OppB</fullName>
    </submittedName>
</protein>
<gene>
    <name evidence="9" type="primary">oppB_10</name>
    <name evidence="9" type="ORF">SDC9_78280</name>
</gene>
<dbReference type="SUPFAM" id="SSF161098">
    <property type="entry name" value="MetI-like"/>
    <property type="match status" value="1"/>
</dbReference>
<evidence type="ECO:0000259" key="8">
    <source>
        <dbReference type="PROSITE" id="PS50928"/>
    </source>
</evidence>
<reference evidence="9" key="1">
    <citation type="submission" date="2019-08" db="EMBL/GenBank/DDBJ databases">
        <authorList>
            <person name="Kucharzyk K."/>
            <person name="Murdoch R.W."/>
            <person name="Higgins S."/>
            <person name="Loffler F."/>
        </authorList>
    </citation>
    <scope>NUCLEOTIDE SEQUENCE</scope>
</reference>
<dbReference type="EMBL" id="VSSQ01006156">
    <property type="protein sequence ID" value="MPM31723.1"/>
    <property type="molecule type" value="Genomic_DNA"/>
</dbReference>
<evidence type="ECO:0000256" key="2">
    <source>
        <dbReference type="ARBA" id="ARBA00022448"/>
    </source>
</evidence>
<evidence type="ECO:0000256" key="3">
    <source>
        <dbReference type="ARBA" id="ARBA00022475"/>
    </source>
</evidence>
<keyword evidence="6 7" id="KW-0472">Membrane</keyword>
<evidence type="ECO:0000313" key="9">
    <source>
        <dbReference type="EMBL" id="MPM31723.1"/>
    </source>
</evidence>
<proteinExistence type="predicted"/>
<evidence type="ECO:0000256" key="5">
    <source>
        <dbReference type="ARBA" id="ARBA00022989"/>
    </source>
</evidence>
<dbReference type="GO" id="GO:0055085">
    <property type="term" value="P:transmembrane transport"/>
    <property type="evidence" value="ECO:0007669"/>
    <property type="project" value="InterPro"/>
</dbReference>
<evidence type="ECO:0000256" key="6">
    <source>
        <dbReference type="ARBA" id="ARBA00023136"/>
    </source>
</evidence>
<dbReference type="Pfam" id="PF19300">
    <property type="entry name" value="BPD_transp_1_N"/>
    <property type="match status" value="1"/>
</dbReference>
<dbReference type="CDD" id="cd06261">
    <property type="entry name" value="TM_PBP2"/>
    <property type="match status" value="1"/>
</dbReference>
<dbReference type="InterPro" id="IPR045621">
    <property type="entry name" value="BPD_transp_1_N"/>
</dbReference>
<dbReference type="InterPro" id="IPR000515">
    <property type="entry name" value="MetI-like"/>
</dbReference>
<sequence>MWKYAVKRILLAIMTVFIIIVITFFAMNAIPGGPFESEKAPEPSVRKALEARYNLDKPLGEQFLIYLGNLAHGDFGLSLKTGREITTTITNGFAISAKLGGMAALTAIVFGLILGSVAALTRNKLPDRLIIFFTTLFVSVPSFVGATLLLLVFCLKLNWFPVWDASTTAYLLPMLALALYPMAYITRLTKSSMLDVLGQDYIRTARSKGLKESVVIFKHALRNALIPVVTYIGPMLAYILTGSLVVETVFTIGGLGSKFVTSISQRDYPMIMATTIFLAVLMVALTLISDLVYKAVDPQISFD</sequence>
<keyword evidence="3" id="KW-1003">Cell membrane</keyword>
<feature type="transmembrane region" description="Helical" evidence="7">
    <location>
        <begin position="165"/>
        <end position="185"/>
    </location>
</feature>
<dbReference type="PANTHER" id="PTHR43163:SF6">
    <property type="entry name" value="DIPEPTIDE TRANSPORT SYSTEM PERMEASE PROTEIN DPPB-RELATED"/>
    <property type="match status" value="1"/>
</dbReference>
<organism evidence="9">
    <name type="scientific">bioreactor metagenome</name>
    <dbReference type="NCBI Taxonomy" id="1076179"/>
    <lineage>
        <taxon>unclassified sequences</taxon>
        <taxon>metagenomes</taxon>
        <taxon>ecological metagenomes</taxon>
    </lineage>
</organism>
<dbReference type="AlphaFoldDB" id="A0A644YZ30"/>
<keyword evidence="2" id="KW-0813">Transport</keyword>
<keyword evidence="5 7" id="KW-1133">Transmembrane helix</keyword>
<dbReference type="InterPro" id="IPR035906">
    <property type="entry name" value="MetI-like_sf"/>
</dbReference>
<name>A0A644YZ30_9ZZZZ</name>
<feature type="domain" description="ABC transmembrane type-1" evidence="8">
    <location>
        <begin position="93"/>
        <end position="289"/>
    </location>
</feature>
<comment type="caution">
    <text evidence="9">The sequence shown here is derived from an EMBL/GenBank/DDBJ whole genome shotgun (WGS) entry which is preliminary data.</text>
</comment>
<feature type="transmembrane region" description="Helical" evidence="7">
    <location>
        <begin position="99"/>
        <end position="120"/>
    </location>
</feature>
<feature type="transmembrane region" description="Helical" evidence="7">
    <location>
        <begin position="228"/>
        <end position="250"/>
    </location>
</feature>
<dbReference type="PANTHER" id="PTHR43163">
    <property type="entry name" value="DIPEPTIDE TRANSPORT SYSTEM PERMEASE PROTEIN DPPB-RELATED"/>
    <property type="match status" value="1"/>
</dbReference>
<keyword evidence="4 7" id="KW-0812">Transmembrane</keyword>
<evidence type="ECO:0000256" key="7">
    <source>
        <dbReference type="SAM" id="Phobius"/>
    </source>
</evidence>
<feature type="transmembrane region" description="Helical" evidence="7">
    <location>
        <begin position="9"/>
        <end position="30"/>
    </location>
</feature>
<feature type="transmembrane region" description="Helical" evidence="7">
    <location>
        <begin position="270"/>
        <end position="293"/>
    </location>
</feature>
<comment type="subcellular location">
    <subcellularLocation>
        <location evidence="1">Cell membrane</location>
        <topology evidence="1">Multi-pass membrane protein</topology>
    </subcellularLocation>
</comment>